<dbReference type="EMBL" id="JBHSPH010000010">
    <property type="protein sequence ID" value="MFC5864987.1"/>
    <property type="molecule type" value="Genomic_DNA"/>
</dbReference>
<protein>
    <submittedName>
        <fullName evidence="2">Cupin domain-containing protein</fullName>
    </submittedName>
</protein>
<dbReference type="Gene3D" id="2.60.120.10">
    <property type="entry name" value="Jelly Rolls"/>
    <property type="match status" value="1"/>
</dbReference>
<sequence>MKRIIATLLAFAATAATAQSPKSVDVFSADQIKHQFAQALLQANQKGSGGSVLADYGNHDMRVSTRTANGGAEVHAHFADVFYVASGYATLITGGTVVDPTTKANGETLGKSIQNGVSRKLGPGDFVHIPAGVPHQLLIPKGNVFNYLVVKVHE</sequence>
<organism evidence="2 3">
    <name type="scientific">Acidicapsa dinghuensis</name>
    <dbReference type="NCBI Taxonomy" id="2218256"/>
    <lineage>
        <taxon>Bacteria</taxon>
        <taxon>Pseudomonadati</taxon>
        <taxon>Acidobacteriota</taxon>
        <taxon>Terriglobia</taxon>
        <taxon>Terriglobales</taxon>
        <taxon>Acidobacteriaceae</taxon>
        <taxon>Acidicapsa</taxon>
    </lineage>
</organism>
<keyword evidence="1" id="KW-0732">Signal</keyword>
<proteinExistence type="predicted"/>
<evidence type="ECO:0000313" key="2">
    <source>
        <dbReference type="EMBL" id="MFC5864987.1"/>
    </source>
</evidence>
<gene>
    <name evidence="2" type="ORF">ACFPT7_21950</name>
</gene>
<dbReference type="InterPro" id="IPR011051">
    <property type="entry name" value="RmlC_Cupin_sf"/>
</dbReference>
<evidence type="ECO:0000256" key="1">
    <source>
        <dbReference type="SAM" id="SignalP"/>
    </source>
</evidence>
<dbReference type="Proteomes" id="UP001596091">
    <property type="component" value="Unassembled WGS sequence"/>
</dbReference>
<evidence type="ECO:0000313" key="3">
    <source>
        <dbReference type="Proteomes" id="UP001596091"/>
    </source>
</evidence>
<accession>A0ABW1ENV8</accession>
<keyword evidence="3" id="KW-1185">Reference proteome</keyword>
<name>A0ABW1ENV8_9BACT</name>
<dbReference type="InterPro" id="IPR014710">
    <property type="entry name" value="RmlC-like_jellyroll"/>
</dbReference>
<reference evidence="3" key="1">
    <citation type="journal article" date="2019" name="Int. J. Syst. Evol. Microbiol.">
        <title>The Global Catalogue of Microorganisms (GCM) 10K type strain sequencing project: providing services to taxonomists for standard genome sequencing and annotation.</title>
        <authorList>
            <consortium name="The Broad Institute Genomics Platform"/>
            <consortium name="The Broad Institute Genome Sequencing Center for Infectious Disease"/>
            <person name="Wu L."/>
            <person name="Ma J."/>
        </authorList>
    </citation>
    <scope>NUCLEOTIDE SEQUENCE [LARGE SCALE GENOMIC DNA]</scope>
    <source>
        <strain evidence="3">JCM 4087</strain>
    </source>
</reference>
<comment type="caution">
    <text evidence="2">The sequence shown here is derived from an EMBL/GenBank/DDBJ whole genome shotgun (WGS) entry which is preliminary data.</text>
</comment>
<dbReference type="SUPFAM" id="SSF51182">
    <property type="entry name" value="RmlC-like cupins"/>
    <property type="match status" value="1"/>
</dbReference>
<feature type="signal peptide" evidence="1">
    <location>
        <begin position="1"/>
        <end position="18"/>
    </location>
</feature>
<feature type="chain" id="PRO_5045614342" evidence="1">
    <location>
        <begin position="19"/>
        <end position="154"/>
    </location>
</feature>
<dbReference type="RefSeq" id="WP_263332178.1">
    <property type="nucleotide sequence ID" value="NZ_JAGSYH010000001.1"/>
</dbReference>